<comment type="caution">
    <text evidence="2">The sequence shown here is derived from an EMBL/GenBank/DDBJ whole genome shotgun (WGS) entry which is preliminary data.</text>
</comment>
<dbReference type="Proteomes" id="UP001296104">
    <property type="component" value="Unassembled WGS sequence"/>
</dbReference>
<protein>
    <submittedName>
        <fullName evidence="2">Uncharacterized protein</fullName>
    </submittedName>
</protein>
<evidence type="ECO:0000256" key="1">
    <source>
        <dbReference type="SAM" id="MobiDB-lite"/>
    </source>
</evidence>
<evidence type="ECO:0000313" key="3">
    <source>
        <dbReference type="Proteomes" id="UP001296104"/>
    </source>
</evidence>
<gene>
    <name evidence="2" type="ORF">LECACI_7A006295</name>
</gene>
<dbReference type="EMBL" id="CAVMBE010000044">
    <property type="protein sequence ID" value="CAK4031137.1"/>
    <property type="molecule type" value="Genomic_DNA"/>
</dbReference>
<feature type="region of interest" description="Disordered" evidence="1">
    <location>
        <begin position="151"/>
        <end position="171"/>
    </location>
</feature>
<accession>A0AAI8Z2A6</accession>
<proteinExistence type="predicted"/>
<feature type="compositionally biased region" description="Low complexity" evidence="1">
    <location>
        <begin position="158"/>
        <end position="171"/>
    </location>
</feature>
<organism evidence="2 3">
    <name type="scientific">Lecanosticta acicola</name>
    <dbReference type="NCBI Taxonomy" id="111012"/>
    <lineage>
        <taxon>Eukaryota</taxon>
        <taxon>Fungi</taxon>
        <taxon>Dikarya</taxon>
        <taxon>Ascomycota</taxon>
        <taxon>Pezizomycotina</taxon>
        <taxon>Dothideomycetes</taxon>
        <taxon>Dothideomycetidae</taxon>
        <taxon>Mycosphaerellales</taxon>
        <taxon>Mycosphaerellaceae</taxon>
        <taxon>Lecanosticta</taxon>
    </lineage>
</organism>
<keyword evidence="3" id="KW-1185">Reference proteome</keyword>
<feature type="compositionally biased region" description="Polar residues" evidence="1">
    <location>
        <begin position="59"/>
        <end position="78"/>
    </location>
</feature>
<feature type="compositionally biased region" description="Low complexity" evidence="1">
    <location>
        <begin position="1"/>
        <end position="16"/>
    </location>
</feature>
<reference evidence="2" key="1">
    <citation type="submission" date="2023-11" db="EMBL/GenBank/DDBJ databases">
        <authorList>
            <person name="Alioto T."/>
            <person name="Alioto T."/>
            <person name="Gomez Garrido J."/>
        </authorList>
    </citation>
    <scope>NUCLEOTIDE SEQUENCE</scope>
</reference>
<sequence length="171" mass="19302">MTSQSRSTTEQQQQQQQPPPPPPPHSEQSRPPSIAPSETSTQYLQEQQQEQDDDNNNNRTPRATSLASTRAPSLTSTLVADDSHRQRQQRYKGFPSEEAYLAALREWVESKKYIQTDATMVGYYGTTTMDEYASRPKVELGWSRRWKERKVRKDAARRNSAATATAAAAAS</sequence>
<dbReference type="AlphaFoldDB" id="A0AAI8Z2A6"/>
<name>A0AAI8Z2A6_9PEZI</name>
<feature type="region of interest" description="Disordered" evidence="1">
    <location>
        <begin position="1"/>
        <end position="91"/>
    </location>
</feature>
<evidence type="ECO:0000313" key="2">
    <source>
        <dbReference type="EMBL" id="CAK4031137.1"/>
    </source>
</evidence>